<dbReference type="GO" id="GO:0016787">
    <property type="term" value="F:hydrolase activity"/>
    <property type="evidence" value="ECO:0007669"/>
    <property type="project" value="UniProtKB-KW"/>
</dbReference>
<keyword evidence="1" id="KW-0547">Nucleotide-binding</keyword>
<dbReference type="GO" id="GO:0005524">
    <property type="term" value="F:ATP binding"/>
    <property type="evidence" value="ECO:0007669"/>
    <property type="project" value="UniProtKB-KW"/>
</dbReference>
<keyword evidence="1" id="KW-0378">Hydrolase</keyword>
<dbReference type="GO" id="GO:0006281">
    <property type="term" value="P:DNA repair"/>
    <property type="evidence" value="ECO:0007669"/>
    <property type="project" value="UniProtKB-KW"/>
</dbReference>
<gene>
    <name evidence="4" type="ORF">CASFOL_016793</name>
</gene>
<reference evidence="5" key="1">
    <citation type="journal article" date="2024" name="IScience">
        <title>Strigolactones Initiate the Formation of Haustorium-like Structures in Castilleja.</title>
        <authorList>
            <person name="Buerger M."/>
            <person name="Peterson D."/>
            <person name="Chory J."/>
        </authorList>
    </citation>
    <scope>NUCLEOTIDE SEQUENCE [LARGE SCALE GENOMIC DNA]</scope>
</reference>
<comment type="similarity">
    <text evidence="1">Belongs to the helicase family.</text>
</comment>
<dbReference type="EMBL" id="JAVIJP010000018">
    <property type="protein sequence ID" value="KAL3638886.1"/>
    <property type="molecule type" value="Genomic_DNA"/>
</dbReference>
<evidence type="ECO:0000256" key="1">
    <source>
        <dbReference type="RuleBase" id="RU363044"/>
    </source>
</evidence>
<dbReference type="PANTHER" id="PTHR10492:SF101">
    <property type="entry name" value="ATP-DEPENDENT DNA HELICASE"/>
    <property type="match status" value="1"/>
</dbReference>
<dbReference type="GO" id="GO:0006310">
    <property type="term" value="P:DNA recombination"/>
    <property type="evidence" value="ECO:0007669"/>
    <property type="project" value="UniProtKB-KW"/>
</dbReference>
<dbReference type="InterPro" id="IPR010285">
    <property type="entry name" value="DNA_helicase_pif1-like_DEAD"/>
</dbReference>
<evidence type="ECO:0000313" key="5">
    <source>
        <dbReference type="Proteomes" id="UP001632038"/>
    </source>
</evidence>
<keyword evidence="1" id="KW-0233">DNA recombination</keyword>
<accession>A0ABD3D990</accession>
<evidence type="ECO:0000259" key="3">
    <source>
        <dbReference type="Pfam" id="PF21530"/>
    </source>
</evidence>
<keyword evidence="5" id="KW-1185">Reference proteome</keyword>
<organism evidence="4 5">
    <name type="scientific">Castilleja foliolosa</name>
    <dbReference type="NCBI Taxonomy" id="1961234"/>
    <lineage>
        <taxon>Eukaryota</taxon>
        <taxon>Viridiplantae</taxon>
        <taxon>Streptophyta</taxon>
        <taxon>Embryophyta</taxon>
        <taxon>Tracheophyta</taxon>
        <taxon>Spermatophyta</taxon>
        <taxon>Magnoliopsida</taxon>
        <taxon>eudicotyledons</taxon>
        <taxon>Gunneridae</taxon>
        <taxon>Pentapetalae</taxon>
        <taxon>asterids</taxon>
        <taxon>lamiids</taxon>
        <taxon>Lamiales</taxon>
        <taxon>Orobanchaceae</taxon>
        <taxon>Pedicularideae</taxon>
        <taxon>Castillejinae</taxon>
        <taxon>Castilleja</taxon>
    </lineage>
</organism>
<dbReference type="Pfam" id="PF21530">
    <property type="entry name" value="Pif1_2B_dom"/>
    <property type="match status" value="1"/>
</dbReference>
<feature type="domain" description="DNA helicase Pif1-like DEAD-box helicase" evidence="2">
    <location>
        <begin position="39"/>
        <end position="260"/>
    </location>
</feature>
<dbReference type="EC" id="5.6.2.3" evidence="1"/>
<dbReference type="AlphaFoldDB" id="A0ABD3D990"/>
<dbReference type="CDD" id="cd18809">
    <property type="entry name" value="SF1_C_RecD"/>
    <property type="match status" value="1"/>
</dbReference>
<keyword evidence="1" id="KW-0234">DNA repair</keyword>
<proteinExistence type="inferred from homology"/>
<dbReference type="InterPro" id="IPR049163">
    <property type="entry name" value="Pif1-like_2B_dom"/>
</dbReference>
<keyword evidence="1" id="KW-0067">ATP-binding</keyword>
<keyword evidence="1" id="KW-0347">Helicase</keyword>
<dbReference type="SUPFAM" id="SSF52540">
    <property type="entry name" value="P-loop containing nucleoside triphosphate hydrolases"/>
    <property type="match status" value="2"/>
</dbReference>
<evidence type="ECO:0000313" key="4">
    <source>
        <dbReference type="EMBL" id="KAL3638886.1"/>
    </source>
</evidence>
<evidence type="ECO:0000259" key="2">
    <source>
        <dbReference type="Pfam" id="PF05970"/>
    </source>
</evidence>
<comment type="cofactor">
    <cofactor evidence="1">
        <name>Mg(2+)</name>
        <dbReference type="ChEBI" id="CHEBI:18420"/>
    </cofactor>
</comment>
<keyword evidence="1" id="KW-0227">DNA damage</keyword>
<sequence length="528" mass="59520">MPQPDFNNINASTNRMIMDELDYDIVKLEEELNVLKPKMTDEQKKIFDVVLDSVYCNKGKTYFLYGYGGTGKTFIWRILSAAIRCKKDIVLNVASSGIASLLLSGGRTAHFRFKIPLSPHETSTCNIKMGTELAELVVIAKLIIWDKAPMMSKYYFEALDRTLRDIMKVNDRANFDKPFGGKTIVFGGDFRQILPVIPKGSRQDVVNATINASYIWRNCEVLTLTKNMRLQSMGSSDERVQLTKFAEWIANIGDGIVGDEVDDAFNVQIPENMLIQDKGDHIDSLAQFIYPNIEERIDDPKYLQDRAVLAATLDVVDAVNEYMIEKMSGDCHKYFSSNTVCKSDSAGDMLVDVHTPEFLNSIKCSGVPNHELNLKVGTPVMLLRNIDPSNGLCNGTRLLITRLGSYVLECKILTEHNAGEKVLIPRLSLTPSDVRVPFKFQRRQFPVMISYAMTINKSQGQSLANVGLYLRKPVFSHDQLYVVVSRVTNPNGLKILLCQEKTTRSIQLLMLCTKKFFKICDLIFITAD</sequence>
<feature type="domain" description="DNA helicase Pif1-like 2B" evidence="3">
    <location>
        <begin position="357"/>
        <end position="403"/>
    </location>
</feature>
<dbReference type="PANTHER" id="PTHR10492">
    <property type="match status" value="1"/>
</dbReference>
<dbReference type="Proteomes" id="UP001632038">
    <property type="component" value="Unassembled WGS sequence"/>
</dbReference>
<dbReference type="GO" id="GO:0043139">
    <property type="term" value="F:5'-3' DNA helicase activity"/>
    <property type="evidence" value="ECO:0007669"/>
    <property type="project" value="UniProtKB-EC"/>
</dbReference>
<dbReference type="Pfam" id="PF05970">
    <property type="entry name" value="PIF1"/>
    <property type="match status" value="1"/>
</dbReference>
<protein>
    <recommendedName>
        <fullName evidence="1">ATP-dependent DNA helicase</fullName>
        <ecNumber evidence="1">5.6.2.3</ecNumber>
    </recommendedName>
</protein>
<dbReference type="Gene3D" id="3.40.50.300">
    <property type="entry name" value="P-loop containing nucleotide triphosphate hydrolases"/>
    <property type="match status" value="1"/>
</dbReference>
<comment type="caution">
    <text evidence="4">The sequence shown here is derived from an EMBL/GenBank/DDBJ whole genome shotgun (WGS) entry which is preliminary data.</text>
</comment>
<name>A0ABD3D990_9LAMI</name>
<comment type="catalytic activity">
    <reaction evidence="1">
        <text>ATP + H2O = ADP + phosphate + H(+)</text>
        <dbReference type="Rhea" id="RHEA:13065"/>
        <dbReference type="ChEBI" id="CHEBI:15377"/>
        <dbReference type="ChEBI" id="CHEBI:15378"/>
        <dbReference type="ChEBI" id="CHEBI:30616"/>
        <dbReference type="ChEBI" id="CHEBI:43474"/>
        <dbReference type="ChEBI" id="CHEBI:456216"/>
        <dbReference type="EC" id="5.6.2.3"/>
    </reaction>
</comment>
<dbReference type="InterPro" id="IPR027417">
    <property type="entry name" value="P-loop_NTPase"/>
</dbReference>